<organism evidence="2 3">
    <name type="scientific">Glaesserella parasuis</name>
    <name type="common">Haemophilus parasuis</name>
    <dbReference type="NCBI Taxonomy" id="738"/>
    <lineage>
        <taxon>Bacteria</taxon>
        <taxon>Pseudomonadati</taxon>
        <taxon>Pseudomonadota</taxon>
        <taxon>Gammaproteobacteria</taxon>
        <taxon>Pasteurellales</taxon>
        <taxon>Pasteurellaceae</taxon>
        <taxon>Glaesserella</taxon>
    </lineage>
</organism>
<dbReference type="PANTHER" id="PTHR37812">
    <property type="entry name" value="MU-LIKE PROPHAGE FLUMU PROTEIN C"/>
    <property type="match status" value="1"/>
</dbReference>
<reference evidence="2" key="1">
    <citation type="submission" date="2021-03" db="EMBL/GenBank/DDBJ databases">
        <title>Characterization of a novel Integrative Conjugative Element in Glaesserella parasuis.</title>
        <authorList>
            <person name="Hu G."/>
            <person name="Sun H."/>
        </authorList>
    </citation>
    <scope>NUCLEOTIDE SEQUENCE</scope>
    <source>
        <strain evidence="2">GHP1807</strain>
    </source>
</reference>
<dbReference type="RefSeq" id="WP_203399018.1">
    <property type="nucleotide sequence ID" value="NZ_CP069308.1"/>
</dbReference>
<dbReference type="Gene3D" id="1.10.10.60">
    <property type="entry name" value="Homeodomain-like"/>
    <property type="match status" value="1"/>
</dbReference>
<dbReference type="EMBL" id="CP071491">
    <property type="protein sequence ID" value="QSX17463.1"/>
    <property type="molecule type" value="Genomic_DNA"/>
</dbReference>
<dbReference type="SUPFAM" id="SSF46689">
    <property type="entry name" value="Homeodomain-like"/>
    <property type="match status" value="1"/>
</dbReference>
<gene>
    <name evidence="2" type="ORF">J1G54_02630</name>
</gene>
<dbReference type="InterPro" id="IPR014875">
    <property type="entry name" value="Mor_transcription_activator"/>
</dbReference>
<dbReference type="InterPro" id="IPR052411">
    <property type="entry name" value="c-mor_Regulatory_Protein"/>
</dbReference>
<dbReference type="Proteomes" id="UP000662736">
    <property type="component" value="Chromosome"/>
</dbReference>
<evidence type="ECO:0000313" key="2">
    <source>
        <dbReference type="EMBL" id="QSX17463.1"/>
    </source>
</evidence>
<evidence type="ECO:0000259" key="1">
    <source>
        <dbReference type="Pfam" id="PF08765"/>
    </source>
</evidence>
<dbReference type="PANTHER" id="PTHR37812:SF1">
    <property type="entry name" value="MU-LIKE PROPHAGE FLUMU PROTEIN C"/>
    <property type="match status" value="1"/>
</dbReference>
<dbReference type="Pfam" id="PF08765">
    <property type="entry name" value="Mor"/>
    <property type="match status" value="1"/>
</dbReference>
<accession>A0AAX1M5X4</accession>
<sequence>MNMAKFDNEDFHTKAPDLLADLAKHTVSTAKELAGIDEQTAENIGMVVAMKIGQSWGGLNVYMPKALELFACEREKQIYNEFTGNNHSFLAKKYGLSLQWIYKIVKRVQKEEVAKRQLDRASPTICVNTCF</sequence>
<dbReference type="AlphaFoldDB" id="A0AAX1M5X4"/>
<feature type="domain" description="Mor transcription activator" evidence="1">
    <location>
        <begin position="14"/>
        <end position="118"/>
    </location>
</feature>
<proteinExistence type="predicted"/>
<dbReference type="InterPro" id="IPR009057">
    <property type="entry name" value="Homeodomain-like_sf"/>
</dbReference>
<evidence type="ECO:0000313" key="3">
    <source>
        <dbReference type="Proteomes" id="UP000662736"/>
    </source>
</evidence>
<protein>
    <submittedName>
        <fullName evidence="2">Transcriptional regulator</fullName>
    </submittedName>
</protein>
<name>A0AAX1M5X4_GLAPU</name>